<feature type="compositionally biased region" description="Polar residues" evidence="1">
    <location>
        <begin position="49"/>
        <end position="65"/>
    </location>
</feature>
<proteinExistence type="predicted"/>
<name>A0ABR4CLA8_9HELO</name>
<evidence type="ECO:0000256" key="1">
    <source>
        <dbReference type="SAM" id="MobiDB-lite"/>
    </source>
</evidence>
<dbReference type="Pfam" id="PF11905">
    <property type="entry name" value="DUF3425"/>
    <property type="match status" value="1"/>
</dbReference>
<protein>
    <recommendedName>
        <fullName evidence="4">BZIP domain-containing protein</fullName>
    </recommendedName>
</protein>
<feature type="compositionally biased region" description="Basic residues" evidence="1">
    <location>
        <begin position="34"/>
        <end position="48"/>
    </location>
</feature>
<reference evidence="2 3" key="1">
    <citation type="journal article" date="2024" name="Commun. Biol.">
        <title>Comparative genomic analysis of thermophilic fungi reveals convergent evolutionary adaptations and gene losses.</title>
        <authorList>
            <person name="Steindorff A.S."/>
            <person name="Aguilar-Pontes M.V."/>
            <person name="Robinson A.J."/>
            <person name="Andreopoulos B."/>
            <person name="LaButti K."/>
            <person name="Kuo A."/>
            <person name="Mondo S."/>
            <person name="Riley R."/>
            <person name="Otillar R."/>
            <person name="Haridas S."/>
            <person name="Lipzen A."/>
            <person name="Grimwood J."/>
            <person name="Schmutz J."/>
            <person name="Clum A."/>
            <person name="Reid I.D."/>
            <person name="Moisan M.C."/>
            <person name="Butler G."/>
            <person name="Nguyen T.T.M."/>
            <person name="Dewar K."/>
            <person name="Conant G."/>
            <person name="Drula E."/>
            <person name="Henrissat B."/>
            <person name="Hansel C."/>
            <person name="Singer S."/>
            <person name="Hutchinson M.I."/>
            <person name="de Vries R.P."/>
            <person name="Natvig D.O."/>
            <person name="Powell A.J."/>
            <person name="Tsang A."/>
            <person name="Grigoriev I.V."/>
        </authorList>
    </citation>
    <scope>NUCLEOTIDE SEQUENCE [LARGE SCALE GENOMIC DNA]</scope>
    <source>
        <strain evidence="2 3">CBS 494.80</strain>
    </source>
</reference>
<comment type="caution">
    <text evidence="2">The sequence shown here is derived from an EMBL/GenBank/DDBJ whole genome shotgun (WGS) entry which is preliminary data.</text>
</comment>
<organism evidence="2 3">
    <name type="scientific">Oculimacula yallundae</name>
    <dbReference type="NCBI Taxonomy" id="86028"/>
    <lineage>
        <taxon>Eukaryota</taxon>
        <taxon>Fungi</taxon>
        <taxon>Dikarya</taxon>
        <taxon>Ascomycota</taxon>
        <taxon>Pezizomycotina</taxon>
        <taxon>Leotiomycetes</taxon>
        <taxon>Helotiales</taxon>
        <taxon>Ploettnerulaceae</taxon>
        <taxon>Oculimacula</taxon>
    </lineage>
</organism>
<evidence type="ECO:0000313" key="3">
    <source>
        <dbReference type="Proteomes" id="UP001595075"/>
    </source>
</evidence>
<feature type="region of interest" description="Disordered" evidence="1">
    <location>
        <begin position="20"/>
        <end position="88"/>
    </location>
</feature>
<dbReference type="InterPro" id="IPR021833">
    <property type="entry name" value="DUF3425"/>
</dbReference>
<evidence type="ECO:0000313" key="2">
    <source>
        <dbReference type="EMBL" id="KAL2070527.1"/>
    </source>
</evidence>
<dbReference type="EMBL" id="JAZHXI010000006">
    <property type="protein sequence ID" value="KAL2070527.1"/>
    <property type="molecule type" value="Genomic_DNA"/>
</dbReference>
<dbReference type="Proteomes" id="UP001595075">
    <property type="component" value="Unassembled WGS sequence"/>
</dbReference>
<sequence>MDSAWHPFLKGQKDDWTTIIDPSERKKVQNRLSQRARRSKLTRPKKNRTPSIQGSSKAESLQTERSGAAGSNAEVPPAPTTSMEISVPDNQFNTYGSLSLDPIRDNGFMILQQLDVWDALLNIASKLELACQQDSGFNVLAPVTSLPASLVPTLQQRFVPHKPYVDMLPWPSMRDRILNSPSSINEAEFICDMTSSEMKVWGSLAWDPIGWEISAEFAKKWWFLIDDGILQNANFWRSQRGEEALPLISTSSTHLVQPHITYLLQS</sequence>
<evidence type="ECO:0008006" key="4">
    <source>
        <dbReference type="Google" id="ProtNLM"/>
    </source>
</evidence>
<dbReference type="PANTHER" id="PTHR38116:SF9">
    <property type="entry name" value="BZIP DOMAIN-CONTAINING PROTEIN"/>
    <property type="match status" value="1"/>
</dbReference>
<keyword evidence="3" id="KW-1185">Reference proteome</keyword>
<dbReference type="PANTHER" id="PTHR38116">
    <property type="entry name" value="CHROMOSOME 7, WHOLE GENOME SHOTGUN SEQUENCE"/>
    <property type="match status" value="1"/>
</dbReference>
<accession>A0ABR4CLA8</accession>
<gene>
    <name evidence="2" type="ORF">VTL71DRAFT_13553</name>
</gene>